<organism evidence="2">
    <name type="scientific">gut metagenome</name>
    <dbReference type="NCBI Taxonomy" id="749906"/>
    <lineage>
        <taxon>unclassified sequences</taxon>
        <taxon>metagenomes</taxon>
        <taxon>organismal metagenomes</taxon>
    </lineage>
</organism>
<comment type="caution">
    <text evidence="2">The sequence shown here is derived from an EMBL/GenBank/DDBJ whole genome shotgun (WGS) entry which is preliminary data.</text>
</comment>
<sequence>MASRRFISSFCFSMMKSLRSRCSLPVTVLDCPRFIERMSEAKVCISIISLSLSFWLLPVSWFIQSNTMCAW</sequence>
<feature type="transmembrane region" description="Helical" evidence="1">
    <location>
        <begin position="43"/>
        <end position="63"/>
    </location>
</feature>
<dbReference type="EMBL" id="AMCI01005844">
    <property type="protein sequence ID" value="EJW95365.1"/>
    <property type="molecule type" value="Genomic_DNA"/>
</dbReference>
<keyword evidence="1" id="KW-1133">Transmembrane helix</keyword>
<keyword evidence="1" id="KW-0812">Transmembrane</keyword>
<gene>
    <name evidence="2" type="ORF">EVA_16527</name>
</gene>
<name>J9C693_9ZZZZ</name>
<evidence type="ECO:0000313" key="2">
    <source>
        <dbReference type="EMBL" id="EJW95365.1"/>
    </source>
</evidence>
<protein>
    <submittedName>
        <fullName evidence="2">Uncharacterized protein</fullName>
    </submittedName>
</protein>
<evidence type="ECO:0000256" key="1">
    <source>
        <dbReference type="SAM" id="Phobius"/>
    </source>
</evidence>
<keyword evidence="1" id="KW-0472">Membrane</keyword>
<reference evidence="2" key="1">
    <citation type="journal article" date="2012" name="PLoS ONE">
        <title>Gene sets for utilization of primary and secondary nutrition supplies in the distal gut of endangered iberian lynx.</title>
        <authorList>
            <person name="Alcaide M."/>
            <person name="Messina E."/>
            <person name="Richter M."/>
            <person name="Bargiela R."/>
            <person name="Peplies J."/>
            <person name="Huws S.A."/>
            <person name="Newbold C.J."/>
            <person name="Golyshin P.N."/>
            <person name="Simon M.A."/>
            <person name="Lopez G."/>
            <person name="Yakimov M.M."/>
            <person name="Ferrer M."/>
        </authorList>
    </citation>
    <scope>NUCLEOTIDE SEQUENCE</scope>
</reference>
<accession>J9C693</accession>
<proteinExistence type="predicted"/>
<dbReference type="AlphaFoldDB" id="J9C693"/>